<keyword evidence="4" id="KW-0732">Signal</keyword>
<dbReference type="GO" id="GO:0005576">
    <property type="term" value="C:extracellular region"/>
    <property type="evidence" value="ECO:0007669"/>
    <property type="project" value="UniProtKB-SubCell"/>
</dbReference>
<keyword evidence="7" id="KW-1185">Reference proteome</keyword>
<feature type="domain" description="Crinkler effector protein N-terminal" evidence="5">
    <location>
        <begin position="2"/>
        <end position="115"/>
    </location>
</feature>
<dbReference type="InterPro" id="IPR052980">
    <property type="entry name" value="Crinkler_effector"/>
</dbReference>
<evidence type="ECO:0000256" key="2">
    <source>
        <dbReference type="ARBA" id="ARBA00004613"/>
    </source>
</evidence>
<dbReference type="EMBL" id="NCKW01008621">
    <property type="protein sequence ID" value="POM67835.1"/>
    <property type="molecule type" value="Genomic_DNA"/>
</dbReference>
<dbReference type="PANTHER" id="PTHR33129">
    <property type="entry name" value="PROTEIN KINASE DOMAIN-CONTAINING PROTEIN-RELATED"/>
    <property type="match status" value="1"/>
</dbReference>
<feature type="chain" id="PRO_5015198408" evidence="4">
    <location>
        <begin position="18"/>
        <end position="546"/>
    </location>
</feature>
<organism evidence="6 7">
    <name type="scientific">Phytophthora palmivora</name>
    <dbReference type="NCBI Taxonomy" id="4796"/>
    <lineage>
        <taxon>Eukaryota</taxon>
        <taxon>Sar</taxon>
        <taxon>Stramenopiles</taxon>
        <taxon>Oomycota</taxon>
        <taxon>Peronosporomycetes</taxon>
        <taxon>Peronosporales</taxon>
        <taxon>Peronosporaceae</taxon>
        <taxon>Phytophthora</taxon>
    </lineage>
</organism>
<comment type="caution">
    <text evidence="6">The sequence shown here is derived from an EMBL/GenBank/DDBJ whole genome shotgun (WGS) entry which is preliminary data.</text>
</comment>
<feature type="signal peptide" evidence="4">
    <location>
        <begin position="1"/>
        <end position="17"/>
    </location>
</feature>
<evidence type="ECO:0000313" key="7">
    <source>
        <dbReference type="Proteomes" id="UP000237271"/>
    </source>
</evidence>
<comment type="subcellular location">
    <subcellularLocation>
        <location evidence="1">Host cell</location>
    </subcellularLocation>
    <subcellularLocation>
        <location evidence="2">Secreted</location>
    </subcellularLocation>
</comment>
<dbReference type="Proteomes" id="UP000237271">
    <property type="component" value="Unassembled WGS sequence"/>
</dbReference>
<evidence type="ECO:0000259" key="5">
    <source>
        <dbReference type="Pfam" id="PF20147"/>
    </source>
</evidence>
<dbReference type="OrthoDB" id="96105at2759"/>
<evidence type="ECO:0000256" key="3">
    <source>
        <dbReference type="ARBA" id="ARBA00022525"/>
    </source>
</evidence>
<dbReference type="AlphaFoldDB" id="A0A2P4XQI9"/>
<keyword evidence="3" id="KW-0964">Secreted</keyword>
<protein>
    <submittedName>
        <fullName evidence="6">Crinkler (CRN) family protein</fullName>
    </submittedName>
</protein>
<accession>A0A2P4XQI9</accession>
<reference evidence="6 7" key="1">
    <citation type="journal article" date="2017" name="Genome Biol. Evol.">
        <title>Phytophthora megakarya and P. palmivora, closely related causal agents of cacao black pod rot, underwent increases in genome sizes and gene numbers by different mechanisms.</title>
        <authorList>
            <person name="Ali S.S."/>
            <person name="Shao J."/>
            <person name="Lary D.J."/>
            <person name="Kronmiller B."/>
            <person name="Shen D."/>
            <person name="Strem M.D."/>
            <person name="Amoako-Attah I."/>
            <person name="Akrofi A.Y."/>
            <person name="Begoude B.A."/>
            <person name="Ten Hoopen G.M."/>
            <person name="Coulibaly K."/>
            <person name="Kebe B.I."/>
            <person name="Melnick R.L."/>
            <person name="Guiltinan M.J."/>
            <person name="Tyler B.M."/>
            <person name="Meinhardt L.W."/>
            <person name="Bailey B.A."/>
        </authorList>
    </citation>
    <scope>NUCLEOTIDE SEQUENCE [LARGE SCALE GENOMIC DNA]</scope>
    <source>
        <strain evidence="7">sbr112.9</strain>
    </source>
</reference>
<dbReference type="Pfam" id="PF20147">
    <property type="entry name" value="Crinkler"/>
    <property type="match status" value="1"/>
</dbReference>
<feature type="non-terminal residue" evidence="6">
    <location>
        <position position="546"/>
    </location>
</feature>
<proteinExistence type="predicted"/>
<dbReference type="InterPro" id="IPR045379">
    <property type="entry name" value="Crinkler_N"/>
</dbReference>
<name>A0A2P4XQI9_9STRA</name>
<gene>
    <name evidence="6" type="ORF">PHPALM_16087</name>
</gene>
<evidence type="ECO:0000256" key="4">
    <source>
        <dbReference type="SAM" id="SignalP"/>
    </source>
</evidence>
<evidence type="ECO:0000313" key="6">
    <source>
        <dbReference type="EMBL" id="POM67835.1"/>
    </source>
</evidence>
<dbReference type="PANTHER" id="PTHR33129:SF1">
    <property type="entry name" value="ATP-BINDING PROTEIN"/>
    <property type="match status" value="1"/>
</dbReference>
<dbReference type="GO" id="GO:0043657">
    <property type="term" value="C:host cell"/>
    <property type="evidence" value="ECO:0007669"/>
    <property type="project" value="UniProtKB-SubCell"/>
</dbReference>
<evidence type="ECO:0000256" key="1">
    <source>
        <dbReference type="ARBA" id="ARBA00004340"/>
    </source>
</evidence>
<sequence>MVKLFCAIVGVAGSAFSVRVDESDTVGYLKKEIKEKKPNDLKNVDAKNLQLFLAKTADGAWLDGAGAAAVALDERGNPQGCMWMNPTLWIKNPKYFGDNFQPFGPAEGEVHVLVVVPGKGKRCRADGWFGESFLPLPKKRKVDKNKEEINQVTRFFEMRDFPPLAHKKIEYKVIMERKAYRVIFTELMKEVQSSFEYVEPGKVSEPGKDSNLIVTGNPGIGKSRFYLYCIFQLILGEREDVKKLLPYELVLNYGSDFRKYDAERKEFVELDGEEVVSLQTQRRVLRLVEATSTQLVGWSGVSILFASPGVKGIKDFAKCTTHCLQLAEDDLVSRYDIFGGIPRFVFTRASNVNVKNTLVEAVNSFSAMDIISYARSNHSVKEENYSDRVLKMVPTRTDFRADYHLDFLSKHIAELVVGKVHGESLDKISEFAITHDNDDSGITSVVRGKIYEMLCHKWFSLPQQKELHFRSLCSTTLDDLTIPQEMQTVRFTALDKLQLAQGWTYYRPTSKTFGALDAFISDGNKCYGLQMTDNAAHRRSAPPMNM</sequence>